<feature type="compositionally biased region" description="Polar residues" evidence="2">
    <location>
        <begin position="540"/>
        <end position="558"/>
    </location>
</feature>
<feature type="region of interest" description="Disordered" evidence="2">
    <location>
        <begin position="259"/>
        <end position="306"/>
    </location>
</feature>
<reference evidence="3 4" key="1">
    <citation type="journal article" date="2016" name="Fungal Biol.">
        <title>The genome of Xylona heveae provides a window into fungal endophytism.</title>
        <authorList>
            <person name="Gazis R."/>
            <person name="Kuo A."/>
            <person name="Riley R."/>
            <person name="LaButti K."/>
            <person name="Lipzen A."/>
            <person name="Lin J."/>
            <person name="Amirebrahimi M."/>
            <person name="Hesse C.N."/>
            <person name="Spatafora J.W."/>
            <person name="Henrissat B."/>
            <person name="Hainaut M."/>
            <person name="Grigoriev I.V."/>
            <person name="Hibbett D.S."/>
        </authorList>
    </citation>
    <scope>NUCLEOTIDE SEQUENCE [LARGE SCALE GENOMIC DNA]</scope>
    <source>
        <strain evidence="3 4">TC161</strain>
    </source>
</reference>
<proteinExistence type="predicted"/>
<evidence type="ECO:0008006" key="5">
    <source>
        <dbReference type="Google" id="ProtNLM"/>
    </source>
</evidence>
<evidence type="ECO:0000256" key="2">
    <source>
        <dbReference type="SAM" id="MobiDB-lite"/>
    </source>
</evidence>
<dbReference type="STRING" id="1328760.A0A164ZW96"/>
<accession>A0A164ZW96</accession>
<dbReference type="AlphaFoldDB" id="A0A164ZW96"/>
<dbReference type="CDD" id="cd14688">
    <property type="entry name" value="bZIP_YAP"/>
    <property type="match status" value="1"/>
</dbReference>
<protein>
    <recommendedName>
        <fullName evidence="5">BZIP transcription factor</fullName>
    </recommendedName>
</protein>
<name>A0A164ZW96_XYLHT</name>
<evidence type="ECO:0000313" key="4">
    <source>
        <dbReference type="Proteomes" id="UP000076632"/>
    </source>
</evidence>
<dbReference type="GeneID" id="28900600"/>
<keyword evidence="4" id="KW-1185">Reference proteome</keyword>
<evidence type="ECO:0000313" key="3">
    <source>
        <dbReference type="EMBL" id="KZF19614.1"/>
    </source>
</evidence>
<dbReference type="RefSeq" id="XP_018185169.1">
    <property type="nucleotide sequence ID" value="XM_018335463.1"/>
</dbReference>
<feature type="compositionally biased region" description="Polar residues" evidence="2">
    <location>
        <begin position="218"/>
        <end position="231"/>
    </location>
</feature>
<gene>
    <name evidence="3" type="ORF">L228DRAFT_270941</name>
</gene>
<dbReference type="EMBL" id="KV407465">
    <property type="protein sequence ID" value="KZF19614.1"/>
    <property type="molecule type" value="Genomic_DNA"/>
</dbReference>
<dbReference type="PANTHER" id="PTHR37012">
    <property type="entry name" value="B-ZIP TRANSCRIPTION FACTOR (EUROFUNG)-RELATED"/>
    <property type="match status" value="1"/>
</dbReference>
<evidence type="ECO:0000256" key="1">
    <source>
        <dbReference type="SAM" id="Coils"/>
    </source>
</evidence>
<keyword evidence="1" id="KW-0175">Coiled coil</keyword>
<sequence length="558" mass="61705">MEASTNLQGDSTSPDIPPPTISTSAVESLTAEDLPAKSNKRRNPGTSLRGVANLTPERLEKKRANDREAQRAIRARTRHQIENLERRIIELTSQQPYQELQYHLRQKEAVQAENAEIRRRLSSALAILQPLLGSHKFNEFTPPHPPAQVGPYHPSIAGIQGYPSPADNDAPIVQSSQAPAACEPQRDALGSAGSTLDGMGPAPSWRTAAVPAPVGPSKTWSPVHSVGSQRESLGRGIDVGTSRERLGWDFLLDHRQRLPSFGNEPLPPAGPHSDAAGQPIPFDPQRVEPRSRASVSTPTPQLGLDPATVDSDGIFQAYTAAPRNCAATCPLDSILLDFIAERRQQIADGVPEKSVVGPPIPNFASLLHPERSLYSHPLSKVLTDILSRFPALSALPEKIAVLCGMFYFLQWQVSSTKERYDRLPEWLVPWPSQILVPHPVWIDYLPWPRMRDKLVYHYHEYPFEDFFAPFTTTLSINWPYNPADTLMTKPESEELVLSPLFNRHFQNLHNWSLGPAFAAALPGLAETARIEGGTERPFMSQRSQDTAHAQVLSSHPRG</sequence>
<dbReference type="OrthoDB" id="4161589at2759"/>
<dbReference type="PANTHER" id="PTHR37012:SF2">
    <property type="entry name" value="BZIP DOMAIN-CONTAINING PROTEIN-RELATED"/>
    <property type="match status" value="1"/>
</dbReference>
<feature type="coiled-coil region" evidence="1">
    <location>
        <begin position="67"/>
        <end position="94"/>
    </location>
</feature>
<dbReference type="OMA" id="MRWQIEP"/>
<organism evidence="3 4">
    <name type="scientific">Xylona heveae (strain CBS 132557 / TC161)</name>
    <dbReference type="NCBI Taxonomy" id="1328760"/>
    <lineage>
        <taxon>Eukaryota</taxon>
        <taxon>Fungi</taxon>
        <taxon>Dikarya</taxon>
        <taxon>Ascomycota</taxon>
        <taxon>Pezizomycotina</taxon>
        <taxon>Xylonomycetes</taxon>
        <taxon>Xylonales</taxon>
        <taxon>Xylonaceae</taxon>
        <taxon>Xylona</taxon>
    </lineage>
</organism>
<dbReference type="InterPro" id="IPR021833">
    <property type="entry name" value="DUF3425"/>
</dbReference>
<dbReference type="Proteomes" id="UP000076632">
    <property type="component" value="Unassembled WGS sequence"/>
</dbReference>
<dbReference type="InParanoid" id="A0A164ZW96"/>
<feature type="region of interest" description="Disordered" evidence="2">
    <location>
        <begin position="1"/>
        <end position="54"/>
    </location>
</feature>
<feature type="region of interest" description="Disordered" evidence="2">
    <location>
        <begin position="537"/>
        <end position="558"/>
    </location>
</feature>
<dbReference type="Pfam" id="PF11905">
    <property type="entry name" value="DUF3425"/>
    <property type="match status" value="1"/>
</dbReference>
<feature type="region of interest" description="Disordered" evidence="2">
    <location>
        <begin position="175"/>
        <end position="238"/>
    </location>
</feature>